<dbReference type="STRING" id="1442369.A0A0D2IT17"/>
<evidence type="ECO:0000259" key="2">
    <source>
        <dbReference type="Pfam" id="PF06985"/>
    </source>
</evidence>
<feature type="domain" description="Heterokaryon incompatibility" evidence="2">
    <location>
        <begin position="25"/>
        <end position="113"/>
    </location>
</feature>
<name>A0A0D2IT17_9EURO</name>
<reference evidence="3 4" key="1">
    <citation type="submission" date="2015-01" db="EMBL/GenBank/DDBJ databases">
        <title>The Genome Sequence of Rhinocladiella mackenzie CBS 650.93.</title>
        <authorList>
            <consortium name="The Broad Institute Genomics Platform"/>
            <person name="Cuomo C."/>
            <person name="de Hoog S."/>
            <person name="Gorbushina A."/>
            <person name="Stielow B."/>
            <person name="Teixiera M."/>
            <person name="Abouelleil A."/>
            <person name="Chapman S.B."/>
            <person name="Priest M."/>
            <person name="Young S.K."/>
            <person name="Wortman J."/>
            <person name="Nusbaum C."/>
            <person name="Birren B."/>
        </authorList>
    </citation>
    <scope>NUCLEOTIDE SEQUENCE [LARGE SCALE GENOMIC DNA]</scope>
    <source>
        <strain evidence="3 4">CBS 650.93</strain>
    </source>
</reference>
<dbReference type="SUPFAM" id="SSF52540">
    <property type="entry name" value="P-loop containing nucleoside triphosphate hydrolases"/>
    <property type="match status" value="1"/>
</dbReference>
<sequence length="741" mass="84960">MRLLKADSHSELILTKNLIKDIPDYAILSHTWARNEEDEVTFDDLKDGSGGNKSGYDKIRFCGEQARKDGLQHFWVDTCCIDKASHSELAEAITSMFGWYRRAKKCYVYLSDVSVSINDKHHPTEETWESDFRNSRWFTRGWTLQELLAPKSVEFFSQEGKWLGDKHTLERQIHEITGIPIMALRGVAMSNFSVSERMRWRVKRNTTRPEDQAYCLLGIFDVFMPLIYGEGDNAFLRLQDEIDKRLGGRVDVDKSSHAQGTSPIWHVPFARLSGFVGRTKELERLKRQISDPSSWGIVSILGLGGVGKSRLALELAYQIRSKHPEYSIFWIEAVEQLTVEKSMLEIGKRLGIPGIEDEKADIKSLFKQRLSRSPLEKWLLILDNADDELLWGKPTGPMSSAVTLVEYLPKTTHGSIIVTTRTRQVASFLAGKEVIELREMSPPEGVEMFTKSLERPELAIDGPAISTLLEKLAYLPLAIIQAASFINMTQRPVQTYLKLLDQSEEDVIQLLSKDFGDPTRYSNAKNPVATTWLISFNHIRQYHQHAAEFLSVMACFHEKNIPRSLLPDANSEMQTIDAIAVLTGYSFVRRLAENNNATDDEEYYDLHRLVRLAARNWLKMDGCLFDWTKVSISHVAELFPTRDHRHKKTWTVYLPHAQQLCDDSGVRDLHERYRLLEKMGLCFVVDGKYDEAVLAHTAVVKWRESSPETSEEQILTAYNNLGEAFNWKDRKKSLERDIARR</sequence>
<dbReference type="PANTHER" id="PTHR10622:SF11">
    <property type="entry name" value="HET-DOMAIN-CONTAINING PROTEIN"/>
    <property type="match status" value="1"/>
</dbReference>
<dbReference type="AlphaFoldDB" id="A0A0D2IT17"/>
<feature type="domain" description="NB-ARC" evidence="1">
    <location>
        <begin position="279"/>
        <end position="452"/>
    </location>
</feature>
<evidence type="ECO:0000313" key="4">
    <source>
        <dbReference type="Proteomes" id="UP000053617"/>
    </source>
</evidence>
<organism evidence="3 4">
    <name type="scientific">Rhinocladiella mackenziei CBS 650.93</name>
    <dbReference type="NCBI Taxonomy" id="1442369"/>
    <lineage>
        <taxon>Eukaryota</taxon>
        <taxon>Fungi</taxon>
        <taxon>Dikarya</taxon>
        <taxon>Ascomycota</taxon>
        <taxon>Pezizomycotina</taxon>
        <taxon>Eurotiomycetes</taxon>
        <taxon>Chaetothyriomycetidae</taxon>
        <taxon>Chaetothyriales</taxon>
        <taxon>Herpotrichiellaceae</taxon>
        <taxon>Rhinocladiella</taxon>
    </lineage>
</organism>
<dbReference type="GeneID" id="25292383"/>
<gene>
    <name evidence="3" type="ORF">Z518_04312</name>
</gene>
<dbReference type="Pfam" id="PF00931">
    <property type="entry name" value="NB-ARC"/>
    <property type="match status" value="1"/>
</dbReference>
<accession>A0A0D2IT17</accession>
<dbReference type="OrthoDB" id="674604at2759"/>
<dbReference type="Pfam" id="PF06985">
    <property type="entry name" value="HET"/>
    <property type="match status" value="1"/>
</dbReference>
<dbReference type="VEuPathDB" id="FungiDB:Z518_04312"/>
<evidence type="ECO:0000259" key="1">
    <source>
        <dbReference type="Pfam" id="PF00931"/>
    </source>
</evidence>
<dbReference type="GO" id="GO:0043531">
    <property type="term" value="F:ADP binding"/>
    <property type="evidence" value="ECO:0007669"/>
    <property type="project" value="InterPro"/>
</dbReference>
<keyword evidence="4" id="KW-1185">Reference proteome</keyword>
<dbReference type="InterPro" id="IPR002182">
    <property type="entry name" value="NB-ARC"/>
</dbReference>
<dbReference type="EMBL" id="KN847477">
    <property type="protein sequence ID" value="KIX06336.1"/>
    <property type="molecule type" value="Genomic_DNA"/>
</dbReference>
<dbReference type="InterPro" id="IPR010730">
    <property type="entry name" value="HET"/>
</dbReference>
<proteinExistence type="predicted"/>
<dbReference type="PANTHER" id="PTHR10622">
    <property type="entry name" value="HET DOMAIN-CONTAINING PROTEIN"/>
    <property type="match status" value="1"/>
</dbReference>
<dbReference type="RefSeq" id="XP_013273472.1">
    <property type="nucleotide sequence ID" value="XM_013418018.1"/>
</dbReference>
<evidence type="ECO:0000313" key="3">
    <source>
        <dbReference type="EMBL" id="KIX06336.1"/>
    </source>
</evidence>
<dbReference type="Proteomes" id="UP000053617">
    <property type="component" value="Unassembled WGS sequence"/>
</dbReference>
<dbReference type="InterPro" id="IPR027417">
    <property type="entry name" value="P-loop_NTPase"/>
</dbReference>
<protein>
    <submittedName>
        <fullName evidence="3">Rhinocladiella mackenziei CBS 650.93 unplaced genomic scaffold supercont1.3, whole genome shotgun sequence</fullName>
    </submittedName>
</protein>
<dbReference type="HOGENOM" id="CLU_000288_125_4_1"/>
<dbReference type="Gene3D" id="3.40.50.300">
    <property type="entry name" value="P-loop containing nucleotide triphosphate hydrolases"/>
    <property type="match status" value="1"/>
</dbReference>